<dbReference type="AlphaFoldDB" id="A0AAV9ZBS8"/>
<feature type="transmembrane region" description="Helical" evidence="1">
    <location>
        <begin position="12"/>
        <end position="31"/>
    </location>
</feature>
<evidence type="ECO:0000256" key="1">
    <source>
        <dbReference type="SAM" id="Phobius"/>
    </source>
</evidence>
<reference evidence="2 3" key="1">
    <citation type="journal article" date="2024" name="J Genomics">
        <title>Draft genome sequencing and assembly of Favolaschia claudopus CIRM-BRFM 2984 isolated from oak limbs.</title>
        <authorList>
            <person name="Navarro D."/>
            <person name="Drula E."/>
            <person name="Chaduli D."/>
            <person name="Cazenave R."/>
            <person name="Ahrendt S."/>
            <person name="Wang J."/>
            <person name="Lipzen A."/>
            <person name="Daum C."/>
            <person name="Barry K."/>
            <person name="Grigoriev I.V."/>
            <person name="Favel A."/>
            <person name="Rosso M.N."/>
            <person name="Martin F."/>
        </authorList>
    </citation>
    <scope>NUCLEOTIDE SEQUENCE [LARGE SCALE GENOMIC DNA]</scope>
    <source>
        <strain evidence="2 3">CIRM-BRFM 2984</strain>
    </source>
</reference>
<keyword evidence="1" id="KW-1133">Transmembrane helix</keyword>
<dbReference type="SUPFAM" id="SSF52047">
    <property type="entry name" value="RNI-like"/>
    <property type="match status" value="1"/>
</dbReference>
<dbReference type="InterPro" id="IPR032675">
    <property type="entry name" value="LRR_dom_sf"/>
</dbReference>
<comment type="caution">
    <text evidence="2">The sequence shown here is derived from an EMBL/GenBank/DDBJ whole genome shotgun (WGS) entry which is preliminary data.</text>
</comment>
<dbReference type="Proteomes" id="UP001362999">
    <property type="component" value="Unassembled WGS sequence"/>
</dbReference>
<name>A0AAV9ZBS8_9AGAR</name>
<keyword evidence="1" id="KW-0472">Membrane</keyword>
<evidence type="ECO:0000313" key="3">
    <source>
        <dbReference type="Proteomes" id="UP001362999"/>
    </source>
</evidence>
<evidence type="ECO:0008006" key="4">
    <source>
        <dbReference type="Google" id="ProtNLM"/>
    </source>
</evidence>
<dbReference type="Gene3D" id="3.80.10.10">
    <property type="entry name" value="Ribonuclease Inhibitor"/>
    <property type="match status" value="1"/>
</dbReference>
<evidence type="ECO:0000313" key="2">
    <source>
        <dbReference type="EMBL" id="KAK6977629.1"/>
    </source>
</evidence>
<gene>
    <name evidence="2" type="ORF">R3P38DRAFT_2810162</name>
</gene>
<keyword evidence="3" id="KW-1185">Reference proteome</keyword>
<keyword evidence="1" id="KW-0812">Transmembrane</keyword>
<sequence>MAPSSTNLTGTVFPPEVLMYILLLACGCFAVQPARFCDRRRTFSQVTSYWRSQVIGDVNFWNVIFVAAGTTTDELANAIERSQASRVHVYIDPMSRSRGLPFRRSWRVAFEAIARILEETMERCYRCTVNTNHQEVDPVVTWLADLKVENIEMLDLRLAPGSLFCSVYDEVAPWDSFEPRPSRYPPLSFLPHCTLTFLSLRHSFMFFNHALLCSITRLRLGPILEILHVVWDDISTLLRACTALTFLFLDDVRCSEPGPFTPCPLPFVTHLKVFAVHWTLETVLSALQLPSLRVLDFEAVDTEPTNAYFPVALHACAEKWVNVEHLALSIDTPFVELLNEALGSFHALRHLDLRSSTEATVWALGRLQPPEGSTLCCYLRTIHVSAHLRQDQINNVLAERVEGHFSSQCVLSCDFKDAGDGSRRRLSYRCNGKIVEAVEYVEPIDSGMDSRRHFLHGGITSTLPFLTLDTLSQVNRQLNLDTLYEIQFPLSVLSSIN</sequence>
<accession>A0AAV9ZBS8</accession>
<proteinExistence type="predicted"/>
<organism evidence="2 3">
    <name type="scientific">Favolaschia claudopus</name>
    <dbReference type="NCBI Taxonomy" id="2862362"/>
    <lineage>
        <taxon>Eukaryota</taxon>
        <taxon>Fungi</taxon>
        <taxon>Dikarya</taxon>
        <taxon>Basidiomycota</taxon>
        <taxon>Agaricomycotina</taxon>
        <taxon>Agaricomycetes</taxon>
        <taxon>Agaricomycetidae</taxon>
        <taxon>Agaricales</taxon>
        <taxon>Marasmiineae</taxon>
        <taxon>Mycenaceae</taxon>
        <taxon>Favolaschia</taxon>
    </lineage>
</organism>
<dbReference type="EMBL" id="JAWWNJ010000167">
    <property type="protein sequence ID" value="KAK6977629.1"/>
    <property type="molecule type" value="Genomic_DNA"/>
</dbReference>
<protein>
    <recommendedName>
        <fullName evidence="4">F-box domain-containing protein</fullName>
    </recommendedName>
</protein>